<comment type="caution">
    <text evidence="1">The sequence shown here is derived from an EMBL/GenBank/DDBJ whole genome shotgun (WGS) entry which is preliminary data.</text>
</comment>
<name>A0A9D3X6B1_9SAUR</name>
<evidence type="ECO:0000313" key="2">
    <source>
        <dbReference type="Proteomes" id="UP000827986"/>
    </source>
</evidence>
<dbReference type="AlphaFoldDB" id="A0A9D3X6B1"/>
<keyword evidence="2" id="KW-1185">Reference proteome</keyword>
<accession>A0A9D3X6B1</accession>
<protein>
    <submittedName>
        <fullName evidence="1">Uncharacterized protein</fullName>
    </submittedName>
</protein>
<sequence length="123" mass="13605">MRNGKADALFCKVEALALEEERSITMLKASNSVNRIIVSCVTSSISDDPFPTQTLNDAASPVQIDDYVPTNIERVTYLGSTISQDGGTSQDIRNKISKAKNTFRSLNTIWKSSKYNTKTKLKI</sequence>
<reference evidence="1" key="1">
    <citation type="submission" date="2021-09" db="EMBL/GenBank/DDBJ databases">
        <title>The genome of Mauremys mutica provides insights into the evolution of semi-aquatic lifestyle.</title>
        <authorList>
            <person name="Gong S."/>
            <person name="Gao Y."/>
        </authorList>
    </citation>
    <scope>NUCLEOTIDE SEQUENCE</scope>
    <source>
        <strain evidence="1">MM-2020</strain>
        <tissue evidence="1">Muscle</tissue>
    </source>
</reference>
<dbReference type="EMBL" id="JAHDVG010000481">
    <property type="protein sequence ID" value="KAH1174051.1"/>
    <property type="molecule type" value="Genomic_DNA"/>
</dbReference>
<proteinExistence type="predicted"/>
<dbReference type="Proteomes" id="UP000827986">
    <property type="component" value="Unassembled WGS sequence"/>
</dbReference>
<gene>
    <name evidence="1" type="ORF">KIL84_008445</name>
</gene>
<organism evidence="1 2">
    <name type="scientific">Mauremys mutica</name>
    <name type="common">yellowpond turtle</name>
    <dbReference type="NCBI Taxonomy" id="74926"/>
    <lineage>
        <taxon>Eukaryota</taxon>
        <taxon>Metazoa</taxon>
        <taxon>Chordata</taxon>
        <taxon>Craniata</taxon>
        <taxon>Vertebrata</taxon>
        <taxon>Euteleostomi</taxon>
        <taxon>Archelosauria</taxon>
        <taxon>Testudinata</taxon>
        <taxon>Testudines</taxon>
        <taxon>Cryptodira</taxon>
        <taxon>Durocryptodira</taxon>
        <taxon>Testudinoidea</taxon>
        <taxon>Geoemydidae</taxon>
        <taxon>Geoemydinae</taxon>
        <taxon>Mauremys</taxon>
    </lineage>
</organism>
<evidence type="ECO:0000313" key="1">
    <source>
        <dbReference type="EMBL" id="KAH1174051.1"/>
    </source>
</evidence>